<dbReference type="EMBL" id="JALLPB020000179">
    <property type="protein sequence ID" value="KAL3815848.1"/>
    <property type="molecule type" value="Genomic_DNA"/>
</dbReference>
<evidence type="ECO:0000313" key="2">
    <source>
        <dbReference type="EMBL" id="KAL3815848.1"/>
    </source>
</evidence>
<sequence length="740" mass="83377">MMSMDYCDAPPPAGHSRRRRRKKNHPTETERPRNAARGSSTDLVSRQDAELEREVDAYFLSYWGPDIGKGQRRVHYGEYEYPTSRKLVDTNEDKMPTRKAGGGDISRSLPVLLHLREVGYKRRRSRNNISYVNESSASSSQWNSRILKTDVGGDDDDNDDDKDDDDGYSTTAATATSIKGISRARSQAWRPYGRRMIPFSKLRTPLLDAILAIDRWGGFLIGVGSGDDDSRCPYLSIKFYGVPSPARLRQIENHELVDKTPQIASPLLQTVPLLHGKCFMKDRIIAPSFVNHSEHASPAAELPVQILMSESVGVAFIQHITSGWTHSSPLNFSGSPAMQDEDILGTIVVFDTPRRGAVDFDRSTMTKSLRLNNVRIGGGKSFTIRNALWPTTAIPTGTKDFTMKVLKEDSVDSTFAPYLCDYFRRALSAYMLFNDEDDGFRITWITTAESVGDNEEVCANEASNSIFRNVPNPIRPRRNDIVAPTEGSWQECLTDTLTGYRAIDERDVAKHSEGLNVEFEAYLSVDALLNDIICRRRQSSLFKKSPYHNEKVFFMPEHSYNLISASPDALKVILVVTFSNKEKMIHSSKKVPSALGVFVEVNLFDQSYSEIQWVQHPSCSDASSLQRWSGSLALNWRMKQCRVGVFCLDTSEIGPHLANWSCKTHEHNVDEDLSDDCSVKIWGNYVKRRFISKENVAPPKDISMSSLYPYCDLVTNQAVYKAIPVKRIISRRSPIELTYG</sequence>
<dbReference type="AlphaFoldDB" id="A0ABD3RSK9"/>
<reference evidence="2 3" key="1">
    <citation type="submission" date="2024-10" db="EMBL/GenBank/DDBJ databases">
        <title>Updated reference genomes for cyclostephanoid diatoms.</title>
        <authorList>
            <person name="Roberts W.R."/>
            <person name="Alverson A.J."/>
        </authorList>
    </citation>
    <scope>NUCLEOTIDE SEQUENCE [LARGE SCALE GENOMIC DNA]</scope>
    <source>
        <strain evidence="2 3">AJA228-03</strain>
    </source>
</reference>
<comment type="caution">
    <text evidence="2">The sequence shown here is derived from an EMBL/GenBank/DDBJ whole genome shotgun (WGS) entry which is preliminary data.</text>
</comment>
<feature type="region of interest" description="Disordered" evidence="1">
    <location>
        <begin position="147"/>
        <end position="171"/>
    </location>
</feature>
<dbReference type="Proteomes" id="UP001530377">
    <property type="component" value="Unassembled WGS sequence"/>
</dbReference>
<name>A0ABD3RSK9_9STRA</name>
<feature type="compositionally biased region" description="Basic residues" evidence="1">
    <location>
        <begin position="15"/>
        <end position="24"/>
    </location>
</feature>
<evidence type="ECO:0000313" key="3">
    <source>
        <dbReference type="Proteomes" id="UP001530377"/>
    </source>
</evidence>
<evidence type="ECO:0000256" key="1">
    <source>
        <dbReference type="SAM" id="MobiDB-lite"/>
    </source>
</evidence>
<accession>A0ABD3RSK9</accession>
<organism evidence="2 3">
    <name type="scientific">Cyclostephanos tholiformis</name>
    <dbReference type="NCBI Taxonomy" id="382380"/>
    <lineage>
        <taxon>Eukaryota</taxon>
        <taxon>Sar</taxon>
        <taxon>Stramenopiles</taxon>
        <taxon>Ochrophyta</taxon>
        <taxon>Bacillariophyta</taxon>
        <taxon>Coscinodiscophyceae</taxon>
        <taxon>Thalassiosirophycidae</taxon>
        <taxon>Stephanodiscales</taxon>
        <taxon>Stephanodiscaceae</taxon>
        <taxon>Cyclostephanos</taxon>
    </lineage>
</organism>
<protein>
    <submittedName>
        <fullName evidence="2">Uncharacterized protein</fullName>
    </submittedName>
</protein>
<feature type="compositionally biased region" description="Acidic residues" evidence="1">
    <location>
        <begin position="152"/>
        <end position="167"/>
    </location>
</feature>
<keyword evidence="3" id="KW-1185">Reference proteome</keyword>
<gene>
    <name evidence="2" type="ORF">ACHAXA_002264</name>
</gene>
<proteinExistence type="predicted"/>
<feature type="region of interest" description="Disordered" evidence="1">
    <location>
        <begin position="1"/>
        <end position="48"/>
    </location>
</feature>